<accession>A0A0E9QM37</accession>
<evidence type="ECO:0000313" key="1">
    <source>
        <dbReference type="EMBL" id="JAH17567.1"/>
    </source>
</evidence>
<name>A0A0E9QM37_ANGAN</name>
<dbReference type="EMBL" id="GBXM01091010">
    <property type="protein sequence ID" value="JAH17567.1"/>
    <property type="molecule type" value="Transcribed_RNA"/>
</dbReference>
<reference evidence="1" key="2">
    <citation type="journal article" date="2015" name="Fish Shellfish Immunol.">
        <title>Early steps in the European eel (Anguilla anguilla)-Vibrio vulnificus interaction in the gills: Role of the RtxA13 toxin.</title>
        <authorList>
            <person name="Callol A."/>
            <person name="Pajuelo D."/>
            <person name="Ebbesson L."/>
            <person name="Teles M."/>
            <person name="MacKenzie S."/>
            <person name="Amaro C."/>
        </authorList>
    </citation>
    <scope>NUCLEOTIDE SEQUENCE</scope>
</reference>
<proteinExistence type="predicted"/>
<reference evidence="1" key="1">
    <citation type="submission" date="2014-11" db="EMBL/GenBank/DDBJ databases">
        <authorList>
            <person name="Amaro Gonzalez C."/>
        </authorList>
    </citation>
    <scope>NUCLEOTIDE SEQUENCE</scope>
</reference>
<organism evidence="1">
    <name type="scientific">Anguilla anguilla</name>
    <name type="common">European freshwater eel</name>
    <name type="synonym">Muraena anguilla</name>
    <dbReference type="NCBI Taxonomy" id="7936"/>
    <lineage>
        <taxon>Eukaryota</taxon>
        <taxon>Metazoa</taxon>
        <taxon>Chordata</taxon>
        <taxon>Craniata</taxon>
        <taxon>Vertebrata</taxon>
        <taxon>Euteleostomi</taxon>
        <taxon>Actinopterygii</taxon>
        <taxon>Neopterygii</taxon>
        <taxon>Teleostei</taxon>
        <taxon>Anguilliformes</taxon>
        <taxon>Anguillidae</taxon>
        <taxon>Anguilla</taxon>
    </lineage>
</organism>
<protein>
    <submittedName>
        <fullName evidence="1">Uncharacterized protein</fullName>
    </submittedName>
</protein>
<sequence length="52" mass="6150">MSNQCRIIDQSELKTTLLIEFPKWQQSKMAMTHEVQIYVPDEENLSLQVKNI</sequence>
<dbReference type="AlphaFoldDB" id="A0A0E9QM37"/>